<evidence type="ECO:0000313" key="3">
    <source>
        <dbReference type="Proteomes" id="UP001320544"/>
    </source>
</evidence>
<dbReference type="Pfam" id="PF21095">
    <property type="entry name" value="CarD_C"/>
    <property type="match status" value="1"/>
</dbReference>
<dbReference type="InterPro" id="IPR048792">
    <property type="entry name" value="CarD_C"/>
</dbReference>
<dbReference type="SUPFAM" id="SSF141259">
    <property type="entry name" value="CarD-like"/>
    <property type="match status" value="1"/>
</dbReference>
<evidence type="ECO:0000313" key="2">
    <source>
        <dbReference type="EMBL" id="BDE97519.1"/>
    </source>
</evidence>
<reference evidence="2 3" key="1">
    <citation type="submission" date="2022-01" db="EMBL/GenBank/DDBJ databases">
        <title>Novel bile acid biosynthetic pathways are enriched in the microbiome of centenarians.</title>
        <authorList>
            <person name="Sato Y."/>
            <person name="Atarashi K."/>
            <person name="Plichta R.D."/>
            <person name="Arai Y."/>
            <person name="Sasajima S."/>
            <person name="Kearney M.S."/>
            <person name="Suda W."/>
            <person name="Takeshita K."/>
            <person name="Sasaki T."/>
            <person name="Okamoto S."/>
            <person name="Skelly N.A."/>
            <person name="Okamura Y."/>
            <person name="Vlamakis H."/>
            <person name="Li Y."/>
            <person name="Tanoue T."/>
            <person name="Takei H."/>
            <person name="Nittono H."/>
            <person name="Narushima S."/>
            <person name="Irie J."/>
            <person name="Itoh H."/>
            <person name="Moriya K."/>
            <person name="Sugiura Y."/>
            <person name="Suematsu M."/>
            <person name="Moritoki N."/>
            <person name="Shibata S."/>
            <person name="Littman R.D."/>
            <person name="Fischbach A.M."/>
            <person name="Uwamino Y."/>
            <person name="Inoue T."/>
            <person name="Honda A."/>
            <person name="Hattori M."/>
            <person name="Murai T."/>
            <person name="Xavier J.R."/>
            <person name="Hirose N."/>
            <person name="Honda K."/>
        </authorList>
    </citation>
    <scope>NUCLEOTIDE SEQUENCE [LARGE SCALE GENOMIC DNA]</scope>
    <source>
        <strain evidence="2 3">CE91-St30</strain>
    </source>
</reference>
<dbReference type="PANTHER" id="PTHR38447:SF1">
    <property type="entry name" value="RNA POLYMERASE-BINDING TRANSCRIPTION FACTOR CARD"/>
    <property type="match status" value="1"/>
</dbReference>
<dbReference type="InterPro" id="IPR042215">
    <property type="entry name" value="CarD-like_C"/>
</dbReference>
<protein>
    <recommendedName>
        <fullName evidence="1">CarD-like/TRCF RNAP-interacting domain-containing protein</fullName>
    </recommendedName>
</protein>
<feature type="domain" description="CarD-like/TRCF RNAP-interacting" evidence="1">
    <location>
        <begin position="18"/>
        <end position="130"/>
    </location>
</feature>
<dbReference type="EMBL" id="AP025564">
    <property type="protein sequence ID" value="BDE97519.1"/>
    <property type="molecule type" value="Genomic_DNA"/>
</dbReference>
<dbReference type="Pfam" id="PF02559">
    <property type="entry name" value="CarD_TRCF_RID"/>
    <property type="match status" value="1"/>
</dbReference>
<dbReference type="PANTHER" id="PTHR38447">
    <property type="entry name" value="TRANSCRIPTION FACTOR YDEB-RELATED"/>
    <property type="match status" value="1"/>
</dbReference>
<dbReference type="InterPro" id="IPR036101">
    <property type="entry name" value="CarD-like/TRCF_RID_sf"/>
</dbReference>
<name>A0ABN6MHQ8_9ACTN</name>
<accession>A0ABN6MHQ8</accession>
<dbReference type="InterPro" id="IPR003711">
    <property type="entry name" value="CarD-like/TRCF_RID"/>
</dbReference>
<gene>
    <name evidence="2" type="ORF">CE91St30_28520</name>
</gene>
<sequence>MDYAHEMGREHRSGVRHMFEVGSTVLYGSDGVCTIQNITHKEVGGVSGEYYVLEPVYQKKSTVFVPLDNERLIGRMRNILSADELLDLIKTIPEEPLVWIEDEGERKQTYKEIISRGDCTELMQLVRTLYLHKEKQIERGKKLHACDDRFLKTAEKMINDEFAMVLHIDPDQVPDFISKRAETAEPVRAGRGLRRGFLAR</sequence>
<dbReference type="SMART" id="SM01058">
    <property type="entry name" value="CarD_TRCF"/>
    <property type="match status" value="1"/>
</dbReference>
<dbReference type="Gene3D" id="2.40.10.170">
    <property type="match status" value="1"/>
</dbReference>
<keyword evidence="3" id="KW-1185">Reference proteome</keyword>
<dbReference type="Gene3D" id="1.20.58.1290">
    <property type="entry name" value="CarD-like, C-terminal domain"/>
    <property type="match status" value="1"/>
</dbReference>
<organism evidence="2 3">
    <name type="scientific">Raoultibacter timonensis</name>
    <dbReference type="NCBI Taxonomy" id="1907662"/>
    <lineage>
        <taxon>Bacteria</taxon>
        <taxon>Bacillati</taxon>
        <taxon>Actinomycetota</taxon>
        <taxon>Coriobacteriia</taxon>
        <taxon>Eggerthellales</taxon>
        <taxon>Eggerthellaceae</taxon>
        <taxon>Raoultibacter</taxon>
    </lineage>
</organism>
<evidence type="ECO:0000259" key="1">
    <source>
        <dbReference type="SMART" id="SM01058"/>
    </source>
</evidence>
<dbReference type="Proteomes" id="UP001320544">
    <property type="component" value="Chromosome"/>
</dbReference>
<proteinExistence type="predicted"/>
<dbReference type="InterPro" id="IPR052531">
    <property type="entry name" value="CarD-like_regulator"/>
</dbReference>